<organism evidence="1 2">
    <name type="scientific">Pelagibacter ubique</name>
    <dbReference type="NCBI Taxonomy" id="198252"/>
    <lineage>
        <taxon>Bacteria</taxon>
        <taxon>Pseudomonadati</taxon>
        <taxon>Pseudomonadota</taxon>
        <taxon>Alphaproteobacteria</taxon>
        <taxon>Candidatus Pelagibacterales</taxon>
        <taxon>Candidatus Pelagibacteraceae</taxon>
        <taxon>Candidatus Pelagibacter</taxon>
    </lineage>
</organism>
<evidence type="ECO:0000313" key="1">
    <source>
        <dbReference type="EMBL" id="NMN67320.1"/>
    </source>
</evidence>
<reference evidence="1 2" key="1">
    <citation type="submission" date="2019-07" db="EMBL/GenBank/DDBJ databases">
        <title>SAR11 Genome Evolution.</title>
        <authorList>
            <person name="Giovannoni S."/>
        </authorList>
    </citation>
    <scope>NUCLEOTIDE SEQUENCE [LARGE SCALE GENOMIC DNA]</scope>
    <source>
        <strain evidence="1 2">HTCC9565</strain>
    </source>
</reference>
<proteinExistence type="predicted"/>
<name>A0ABX1T3Q1_PELUQ</name>
<evidence type="ECO:0008006" key="3">
    <source>
        <dbReference type="Google" id="ProtNLM"/>
    </source>
</evidence>
<accession>A0ABX1T3Q1</accession>
<sequence length="207" mass="24942">MLKYKLKLKDVKLEDFKIYLLALFKGILPKKKIKNNEELKLFIQKKSAWVSQVTLYNYLKTRMGTKWVLHFDDEKFLESINKAKWNIYSIALQDLTFFCLSYLSVFHNYQETHNAKNIYETILDEEIKNNMPEEIILIAKEKFLKRLEKIDWNAYYKSWPFNESALALYEWAPIAEELKVLDRKIVLNSMILKWDNIKDEFIKLIKV</sequence>
<gene>
    <name evidence="1" type="ORF">VP91_00004630</name>
</gene>
<protein>
    <recommendedName>
        <fullName evidence="3">Esterase</fullName>
    </recommendedName>
</protein>
<dbReference type="EMBL" id="LANA01000001">
    <property type="protein sequence ID" value="NMN67320.1"/>
    <property type="molecule type" value="Genomic_DNA"/>
</dbReference>
<evidence type="ECO:0000313" key="2">
    <source>
        <dbReference type="Proteomes" id="UP001166004"/>
    </source>
</evidence>
<keyword evidence="2" id="KW-1185">Reference proteome</keyword>
<comment type="caution">
    <text evidence="1">The sequence shown here is derived from an EMBL/GenBank/DDBJ whole genome shotgun (WGS) entry which is preliminary data.</text>
</comment>
<dbReference type="RefSeq" id="WP_169035819.1">
    <property type="nucleotide sequence ID" value="NZ_LANA01000001.1"/>
</dbReference>
<dbReference type="Proteomes" id="UP001166004">
    <property type="component" value="Unassembled WGS sequence"/>
</dbReference>